<evidence type="ECO:0000259" key="9">
    <source>
        <dbReference type="Pfam" id="PF06241"/>
    </source>
</evidence>
<dbReference type="EMBL" id="HBIJ01000410">
    <property type="protein sequence ID" value="CAE0359604.1"/>
    <property type="molecule type" value="Transcribed_RNA"/>
</dbReference>
<feature type="compositionally biased region" description="Polar residues" evidence="7">
    <location>
        <begin position="654"/>
        <end position="664"/>
    </location>
</feature>
<sequence length="753" mass="83518">MTPVVSPDNECTCLDEGRTLTGDGSLQLLACCLAIVLVAALGLSEMYKAMLLLRSAKSLKATLWGLLFYRLENYWARNQLAIPFSLAYLTLITTMGGGLLYSAVTGESLARAIFRTWTFLSDPAAHASLESSTQTLLGFAMTILGMIICALLISIITDMVNERVALIKRGNSEVIEAGHTLILGYSEGNLRPLIAQIAIANESERGGVVVLLALKANDFLLKEVSYLKESDLKGTQVVVRSGSPLRVADLDLVSAQTARTVIVLADNGVSAAESDAVVMRTVLALSALETLDGHIVAELRDLDDVDHIQLISRHPIECVVAHDFIGRLMIQCARQRDLASVLDTLLGFDDDEIYIEQWEQLEGLTFAQVTRIFDFAIPIGIKRHLDAKIMINPSPSYIIHKQDEIIVLAEDNDTYAPFRDGPMAIVDDDIHQEEVQVFGPPRRSKCENLPERIAVLKRLPQKPTKPQNFLFLGWRRDVASMIRFLDGFLTSGSTLTIMSTLTMPQRIEELRWVELQSITLHHVVGSHVSRRQLSQLPLLWYDAILILSEKAQETNVLSTDSLTASSLVLVRDIQAQNQCPQRPPTPVLTDNAPTQQHRLCASTTDLVGAPPPTYHQVVQIEQYSTDSLSSEQERFLSISPSSDPKAPLVPIISTEPNSESLSKKQTIRSRWRNNQKDSSVRLDTFLNKGVSSDEEEELKVETPRTPYSPSRSRFNSVDLDPSVLTAPKQRRQSLVRSNTSNGKHLQVEKKKNS</sequence>
<dbReference type="InterPro" id="IPR044849">
    <property type="entry name" value="CASTOR/POLLUX/SYM8-like"/>
</dbReference>
<keyword evidence="5" id="KW-0406">Ion transport</keyword>
<evidence type="ECO:0000256" key="5">
    <source>
        <dbReference type="ARBA" id="ARBA00023065"/>
    </source>
</evidence>
<reference evidence="10" key="1">
    <citation type="submission" date="2021-01" db="EMBL/GenBank/DDBJ databases">
        <authorList>
            <person name="Corre E."/>
            <person name="Pelletier E."/>
            <person name="Niang G."/>
            <person name="Scheremetjew M."/>
            <person name="Finn R."/>
            <person name="Kale V."/>
            <person name="Holt S."/>
            <person name="Cochrane G."/>
            <person name="Meng A."/>
            <person name="Brown T."/>
            <person name="Cohen L."/>
        </authorList>
    </citation>
    <scope>NUCLEOTIDE SEQUENCE</scope>
    <source>
        <strain evidence="10">CCMP1510</strain>
    </source>
</reference>
<dbReference type="PANTHER" id="PTHR31563">
    <property type="entry name" value="ION CHANNEL POLLUX-RELATED"/>
    <property type="match status" value="1"/>
</dbReference>
<keyword evidence="3 8" id="KW-0812">Transmembrane</keyword>
<feature type="domain" description="CASTOR/POLLUX/SYM8 ion channel conserved" evidence="9">
    <location>
        <begin position="322"/>
        <end position="417"/>
    </location>
</feature>
<dbReference type="Gene3D" id="3.40.50.720">
    <property type="entry name" value="NAD(P)-binding Rossmann-like Domain"/>
    <property type="match status" value="1"/>
</dbReference>
<evidence type="ECO:0000256" key="4">
    <source>
        <dbReference type="ARBA" id="ARBA00022989"/>
    </source>
</evidence>
<dbReference type="PANTHER" id="PTHR31563:SF10">
    <property type="entry name" value="ION CHANNEL POLLUX-RELATED"/>
    <property type="match status" value="1"/>
</dbReference>
<dbReference type="Pfam" id="PF06241">
    <property type="entry name" value="Castor_Poll_mid"/>
    <property type="match status" value="1"/>
</dbReference>
<keyword evidence="6 8" id="KW-0472">Membrane</keyword>
<proteinExistence type="predicted"/>
<name>A0A7S3NGI1_9STRA</name>
<evidence type="ECO:0000256" key="7">
    <source>
        <dbReference type="SAM" id="MobiDB-lite"/>
    </source>
</evidence>
<dbReference type="InterPro" id="IPR010420">
    <property type="entry name" value="CASTOR/POLLUX/SYM8_dom"/>
</dbReference>
<evidence type="ECO:0000313" key="10">
    <source>
        <dbReference type="EMBL" id="CAE0359604.1"/>
    </source>
</evidence>
<dbReference type="AlphaFoldDB" id="A0A7S3NGI1"/>
<evidence type="ECO:0000256" key="1">
    <source>
        <dbReference type="ARBA" id="ARBA00004127"/>
    </source>
</evidence>
<protein>
    <recommendedName>
        <fullName evidence="9">CASTOR/POLLUX/SYM8 ion channel conserved domain-containing protein</fullName>
    </recommendedName>
</protein>
<evidence type="ECO:0000256" key="3">
    <source>
        <dbReference type="ARBA" id="ARBA00022692"/>
    </source>
</evidence>
<gene>
    <name evidence="10" type="ORF">ALAG00032_LOCUS333</name>
</gene>
<dbReference type="GO" id="GO:0012505">
    <property type="term" value="C:endomembrane system"/>
    <property type="evidence" value="ECO:0007669"/>
    <property type="project" value="UniProtKB-SubCell"/>
</dbReference>
<feature type="compositionally biased region" description="Polar residues" evidence="7">
    <location>
        <begin position="705"/>
        <end position="715"/>
    </location>
</feature>
<feature type="region of interest" description="Disordered" evidence="7">
    <location>
        <begin position="631"/>
        <end position="753"/>
    </location>
</feature>
<organism evidence="10">
    <name type="scientific">Aureoumbra lagunensis</name>
    <dbReference type="NCBI Taxonomy" id="44058"/>
    <lineage>
        <taxon>Eukaryota</taxon>
        <taxon>Sar</taxon>
        <taxon>Stramenopiles</taxon>
        <taxon>Ochrophyta</taxon>
        <taxon>Pelagophyceae</taxon>
        <taxon>Pelagomonadales</taxon>
        <taxon>Aureoumbra</taxon>
    </lineage>
</organism>
<keyword evidence="2" id="KW-0813">Transport</keyword>
<feature type="transmembrane region" description="Helical" evidence="8">
    <location>
        <begin position="80"/>
        <end position="101"/>
    </location>
</feature>
<evidence type="ECO:0000256" key="8">
    <source>
        <dbReference type="SAM" id="Phobius"/>
    </source>
</evidence>
<evidence type="ECO:0000256" key="2">
    <source>
        <dbReference type="ARBA" id="ARBA00022448"/>
    </source>
</evidence>
<evidence type="ECO:0000256" key="6">
    <source>
        <dbReference type="ARBA" id="ARBA00023136"/>
    </source>
</evidence>
<feature type="transmembrane region" description="Helical" evidence="8">
    <location>
        <begin position="136"/>
        <end position="160"/>
    </location>
</feature>
<dbReference type="GO" id="GO:0006811">
    <property type="term" value="P:monoatomic ion transport"/>
    <property type="evidence" value="ECO:0007669"/>
    <property type="project" value="UniProtKB-KW"/>
</dbReference>
<feature type="transmembrane region" description="Helical" evidence="8">
    <location>
        <begin position="26"/>
        <end position="47"/>
    </location>
</feature>
<keyword evidence="4 8" id="KW-1133">Transmembrane helix</keyword>
<accession>A0A7S3NGI1</accession>
<comment type="subcellular location">
    <subcellularLocation>
        <location evidence="1">Endomembrane system</location>
        <topology evidence="1">Multi-pass membrane protein</topology>
    </subcellularLocation>
</comment>
<feature type="compositionally biased region" description="Polar residues" evidence="7">
    <location>
        <begin position="734"/>
        <end position="743"/>
    </location>
</feature>